<proteinExistence type="predicted"/>
<reference evidence="1 2" key="1">
    <citation type="submission" date="2020-08" db="EMBL/GenBank/DDBJ databases">
        <title>Genomic Encyclopedia of Type Strains, Phase III (KMG-III): the genomes of soil and plant-associated and newly described type strains.</title>
        <authorList>
            <person name="Whitman W."/>
        </authorList>
    </citation>
    <scope>NUCLEOTIDE SEQUENCE [LARGE SCALE GENOMIC DNA]</scope>
    <source>
        <strain evidence="1 2">CECT 8960</strain>
    </source>
</reference>
<dbReference type="RefSeq" id="WP_184814486.1">
    <property type="nucleotide sequence ID" value="NZ_JACHJQ010000007.1"/>
</dbReference>
<gene>
    <name evidence="1" type="ORF">FHR82_006699</name>
</gene>
<name>A0A7W7VHH6_9PSEU</name>
<evidence type="ECO:0000313" key="1">
    <source>
        <dbReference type="EMBL" id="MBB4910441.1"/>
    </source>
</evidence>
<protein>
    <recommendedName>
        <fullName evidence="3">Arsenate reductase</fullName>
    </recommendedName>
</protein>
<organism evidence="1 2">
    <name type="scientific">Actinophytocola algeriensis</name>
    <dbReference type="NCBI Taxonomy" id="1768010"/>
    <lineage>
        <taxon>Bacteria</taxon>
        <taxon>Bacillati</taxon>
        <taxon>Actinomycetota</taxon>
        <taxon>Actinomycetes</taxon>
        <taxon>Pseudonocardiales</taxon>
        <taxon>Pseudonocardiaceae</taxon>
    </lineage>
</organism>
<keyword evidence="2" id="KW-1185">Reference proteome</keyword>
<sequence length="106" mass="10948">MELEWVPSACTLPTADRPLRVAEFDALFATATSAERVAPGELRFALPPEVAGTAAALAARETGCCSFFTFTLTLTAGELTLGVSVGEQHVEVLDALAARAVSGVAP</sequence>
<accession>A0A7W7VHH6</accession>
<dbReference type="Proteomes" id="UP000520767">
    <property type="component" value="Unassembled WGS sequence"/>
</dbReference>
<dbReference type="EMBL" id="JACHJQ010000007">
    <property type="protein sequence ID" value="MBB4910441.1"/>
    <property type="molecule type" value="Genomic_DNA"/>
</dbReference>
<dbReference type="AlphaFoldDB" id="A0A7W7VHH6"/>
<comment type="caution">
    <text evidence="1">The sequence shown here is derived from an EMBL/GenBank/DDBJ whole genome shotgun (WGS) entry which is preliminary data.</text>
</comment>
<evidence type="ECO:0000313" key="2">
    <source>
        <dbReference type="Proteomes" id="UP000520767"/>
    </source>
</evidence>
<evidence type="ECO:0008006" key="3">
    <source>
        <dbReference type="Google" id="ProtNLM"/>
    </source>
</evidence>